<keyword evidence="5 14" id="KW-0812">Transmembrane</keyword>
<accession>A0AAN7M357</accession>
<feature type="compositionally biased region" description="Low complexity" evidence="13">
    <location>
        <begin position="144"/>
        <end position="154"/>
    </location>
</feature>
<comment type="subcellular location">
    <subcellularLocation>
        <location evidence="1">Membrane</location>
        <topology evidence="1">Single-pass membrane protein</topology>
    </subcellularLocation>
</comment>
<evidence type="ECO:0000256" key="14">
    <source>
        <dbReference type="SAM" id="Phobius"/>
    </source>
</evidence>
<dbReference type="Gene3D" id="3.40.50.11350">
    <property type="match status" value="1"/>
</dbReference>
<dbReference type="AlphaFoldDB" id="A0AAN7M357"/>
<keyword evidence="10" id="KW-0119">Carbohydrate metabolism</keyword>
<keyword evidence="7 14" id="KW-0472">Membrane</keyword>
<keyword evidence="9" id="KW-0294">Fucose metabolism</keyword>
<protein>
    <recommendedName>
        <fullName evidence="11">O-fucosyltransferase family protein</fullName>
    </recommendedName>
</protein>
<feature type="transmembrane region" description="Helical" evidence="14">
    <location>
        <begin position="483"/>
        <end position="502"/>
    </location>
</feature>
<evidence type="ECO:0000256" key="5">
    <source>
        <dbReference type="ARBA" id="ARBA00022692"/>
    </source>
</evidence>
<dbReference type="PANTHER" id="PTHR13398:SF0">
    <property type="entry name" value="GDP-FUCOSE PROTEIN O-FUCOSYLTRANSFERASE 2"/>
    <property type="match status" value="1"/>
</dbReference>
<evidence type="ECO:0000256" key="6">
    <source>
        <dbReference type="ARBA" id="ARBA00022989"/>
    </source>
</evidence>
<dbReference type="FunFam" id="3.40.50.11350:FF:000005">
    <property type="entry name" value="O-fucosyltransferase family protein"/>
    <property type="match status" value="1"/>
</dbReference>
<dbReference type="Proteomes" id="UP001346149">
    <property type="component" value="Unassembled WGS sequence"/>
</dbReference>
<feature type="compositionally biased region" description="Polar residues" evidence="13">
    <location>
        <begin position="372"/>
        <end position="382"/>
    </location>
</feature>
<comment type="similarity">
    <text evidence="2">Belongs to the glycosyltransferase GT106 family.</text>
</comment>
<keyword evidence="8" id="KW-0325">Glycoprotein</keyword>
<dbReference type="GO" id="GO:0016020">
    <property type="term" value="C:membrane"/>
    <property type="evidence" value="ECO:0007669"/>
    <property type="project" value="UniProtKB-SubCell"/>
</dbReference>
<comment type="caution">
    <text evidence="15">The sequence shown here is derived from an EMBL/GenBank/DDBJ whole genome shotgun (WGS) entry which is preliminary data.</text>
</comment>
<dbReference type="InterPro" id="IPR045130">
    <property type="entry name" value="OFUT2-like"/>
</dbReference>
<dbReference type="GO" id="GO:0006004">
    <property type="term" value="P:fucose metabolic process"/>
    <property type="evidence" value="ECO:0007669"/>
    <property type="project" value="UniProtKB-KW"/>
</dbReference>
<evidence type="ECO:0000313" key="16">
    <source>
        <dbReference type="Proteomes" id="UP001346149"/>
    </source>
</evidence>
<evidence type="ECO:0000256" key="12">
    <source>
        <dbReference type="SAM" id="Coils"/>
    </source>
</evidence>
<feature type="compositionally biased region" description="Basic and acidic residues" evidence="13">
    <location>
        <begin position="160"/>
        <end position="173"/>
    </location>
</feature>
<evidence type="ECO:0000313" key="15">
    <source>
        <dbReference type="EMBL" id="KAK4790883.1"/>
    </source>
</evidence>
<name>A0AAN7M357_TRANT</name>
<feature type="region of interest" description="Disordered" evidence="13">
    <location>
        <begin position="404"/>
        <end position="462"/>
    </location>
</feature>
<evidence type="ECO:0000256" key="1">
    <source>
        <dbReference type="ARBA" id="ARBA00004167"/>
    </source>
</evidence>
<feature type="region of interest" description="Disordered" evidence="13">
    <location>
        <begin position="138"/>
        <end position="188"/>
    </location>
</feature>
<dbReference type="PANTHER" id="PTHR13398">
    <property type="entry name" value="GDP-FUCOSE PROTEIN O-FUCOSYLTRANSFERASE 2"/>
    <property type="match status" value="1"/>
</dbReference>
<feature type="region of interest" description="Disordered" evidence="13">
    <location>
        <begin position="362"/>
        <end position="383"/>
    </location>
</feature>
<keyword evidence="3" id="KW-0328">Glycosyltransferase</keyword>
<evidence type="ECO:0000256" key="7">
    <source>
        <dbReference type="ARBA" id="ARBA00023136"/>
    </source>
</evidence>
<keyword evidence="4" id="KW-0808">Transferase</keyword>
<sequence length="993" mass="111766">MKLVSLGHAQTEETRQKIGVGVRMGWQKRREKLVVQETCYFDWQNLIAEASRRGYAGEIELQWDSYDILNKQLDLEWLNSEKERKTVQKQKGNRRAPKSPEQRRKIAEAIAAKWTNPEYREKVTAGLSKYHGVPVGVERKLRRTASSSTGSPRRSPSKRKAADEDHYKRRDPPNRTQQIRLKRSKTPVFKDPLASSKLEMIKNIRAKRAAAETSITEAVEQARLLIAEAEKAAKALEVAAVRSPIARTSLLETRKLISEAIQSIESIRGETTSPVETGSTFSNESILLPPHHSYSASGLTGHIGEERKVNGSINQLQTPDGETNMFSFTHPLSFKKSGLEDTVQDSMEDDVDPYTGVPNGLLTCRGDLPPNGTETNTRSSSEGDLLFKSTITVMKKWTQFSPLPSIQSDSAKKSQSLTASRGGSAVDMGRDASSSDEEDRDALIHQNDTKPNSTPRRRSAFDIQDFPSRVPARRFNVSLNGRFLIAIVLPLLILVLFFFSDIRSVFSSRFPMLKLGSLDNRMRESELRALYLLKQQQLELFSMWNRTLGLSTSQNSSLTAVNSSEPKLSDRFFEDFKADVLEQISLNKEIQDVLLLPHQSGNLSLETYGSDLGNPGFGGFSLNRCRKVDQRFSERKTIEWKPKSDKYLFAICLSGQMSNHLICLEKHMFFAAVLNRILVIPSSKVDYQYNRVLDIKHINTCLGKVVVKTFEEFSEIKKNHLHIDRFLCYFSLPEHCYVDDDHVKKLKGLGISMGKLESPWIEDVSKPSKRTIQDVQAKFSSNDDVIAIGDVFFADVEQELVIQPGGPLAHKCKTLIEPSQLIMLTAQRFIQTFLGKDYAAFHFRRHGFLKFCNDKKPSCFYPIPQAADCICRVIEKANTPVIYLSTDAAESETGLLQSLIVVNGRVVPLVTRPARNSAEKWDALLYRHGLDGDSQVEAMLDKTICAMSTVFIGASGSTFTEDIFRLRKDWGSASVCDEYLCQGEDPNFIADNE</sequence>
<keyword evidence="6 14" id="KW-1133">Transmembrane helix</keyword>
<keyword evidence="16" id="KW-1185">Reference proteome</keyword>
<evidence type="ECO:0000256" key="2">
    <source>
        <dbReference type="ARBA" id="ARBA00007737"/>
    </source>
</evidence>
<evidence type="ECO:0000256" key="11">
    <source>
        <dbReference type="ARBA" id="ARBA00030350"/>
    </source>
</evidence>
<proteinExistence type="inferred from homology"/>
<gene>
    <name evidence="15" type="ORF">SAY86_031296</name>
</gene>
<dbReference type="GO" id="GO:0046922">
    <property type="term" value="F:peptide-O-fucosyltransferase activity"/>
    <property type="evidence" value="ECO:0007669"/>
    <property type="project" value="InterPro"/>
</dbReference>
<dbReference type="EMBL" id="JAXQNO010000009">
    <property type="protein sequence ID" value="KAK4790883.1"/>
    <property type="molecule type" value="Genomic_DNA"/>
</dbReference>
<dbReference type="CDD" id="cd11296">
    <property type="entry name" value="O-FucT_like"/>
    <property type="match status" value="1"/>
</dbReference>
<keyword evidence="12" id="KW-0175">Coiled coil</keyword>
<feature type="coiled-coil region" evidence="12">
    <location>
        <begin position="201"/>
        <end position="239"/>
    </location>
</feature>
<organism evidence="15 16">
    <name type="scientific">Trapa natans</name>
    <name type="common">Water chestnut</name>
    <dbReference type="NCBI Taxonomy" id="22666"/>
    <lineage>
        <taxon>Eukaryota</taxon>
        <taxon>Viridiplantae</taxon>
        <taxon>Streptophyta</taxon>
        <taxon>Embryophyta</taxon>
        <taxon>Tracheophyta</taxon>
        <taxon>Spermatophyta</taxon>
        <taxon>Magnoliopsida</taxon>
        <taxon>eudicotyledons</taxon>
        <taxon>Gunneridae</taxon>
        <taxon>Pentapetalae</taxon>
        <taxon>rosids</taxon>
        <taxon>malvids</taxon>
        <taxon>Myrtales</taxon>
        <taxon>Lythraceae</taxon>
        <taxon>Trapa</taxon>
    </lineage>
</organism>
<evidence type="ECO:0000256" key="3">
    <source>
        <dbReference type="ARBA" id="ARBA00022676"/>
    </source>
</evidence>
<evidence type="ECO:0000256" key="8">
    <source>
        <dbReference type="ARBA" id="ARBA00023180"/>
    </source>
</evidence>
<evidence type="ECO:0000256" key="10">
    <source>
        <dbReference type="ARBA" id="ARBA00023277"/>
    </source>
</evidence>
<reference evidence="15 16" key="1">
    <citation type="journal article" date="2023" name="Hortic Res">
        <title>Pangenome of water caltrop reveals structural variations and asymmetric subgenome divergence after allopolyploidization.</title>
        <authorList>
            <person name="Zhang X."/>
            <person name="Chen Y."/>
            <person name="Wang L."/>
            <person name="Yuan Y."/>
            <person name="Fang M."/>
            <person name="Shi L."/>
            <person name="Lu R."/>
            <person name="Comes H.P."/>
            <person name="Ma Y."/>
            <person name="Chen Y."/>
            <person name="Huang G."/>
            <person name="Zhou Y."/>
            <person name="Zheng Z."/>
            <person name="Qiu Y."/>
        </authorList>
    </citation>
    <scope>NUCLEOTIDE SEQUENCE [LARGE SCALE GENOMIC DNA]</scope>
    <source>
        <strain evidence="15">F231</strain>
    </source>
</reference>
<feature type="compositionally biased region" description="Polar residues" evidence="13">
    <location>
        <begin position="404"/>
        <end position="421"/>
    </location>
</feature>
<evidence type="ECO:0000256" key="9">
    <source>
        <dbReference type="ARBA" id="ARBA00023253"/>
    </source>
</evidence>
<evidence type="ECO:0000256" key="13">
    <source>
        <dbReference type="SAM" id="MobiDB-lite"/>
    </source>
</evidence>
<evidence type="ECO:0000256" key="4">
    <source>
        <dbReference type="ARBA" id="ARBA00022679"/>
    </source>
</evidence>